<comment type="caution">
    <text evidence="2">The sequence shown here is derived from an EMBL/GenBank/DDBJ whole genome shotgun (WGS) entry which is preliminary data.</text>
</comment>
<protein>
    <recommendedName>
        <fullName evidence="1">DUF8040 domain-containing protein</fullName>
    </recommendedName>
</protein>
<keyword evidence="3" id="KW-1185">Reference proteome</keyword>
<dbReference type="Pfam" id="PF26138">
    <property type="entry name" value="DUF8040"/>
    <property type="match status" value="1"/>
</dbReference>
<dbReference type="InterPro" id="IPR045249">
    <property type="entry name" value="HARBI1-like"/>
</dbReference>
<sequence length="168" mass="19783">MATNANKVRHTKFLRKFFQEDDESWFMEMAYFLDQMRYRAERRTLTRRPIRTGPLLGHIFIHELIQGHDTRAYENFRMAPQMFFKLRDVLIGKGLLTDTKNVICTEQVAIFLHPIGHGVTNQVLSERFHHSGETISRHFNAVLKAVFSQKRVHQPSRRWSTNPPSCEA</sequence>
<gene>
    <name evidence="2" type="ORF">QJS10_CPB11g00824</name>
</gene>
<dbReference type="PANTHER" id="PTHR22930">
    <property type="match status" value="1"/>
</dbReference>
<reference evidence="2" key="2">
    <citation type="submission" date="2023-06" db="EMBL/GenBank/DDBJ databases">
        <authorList>
            <person name="Ma L."/>
            <person name="Liu K.-W."/>
            <person name="Li Z."/>
            <person name="Hsiao Y.-Y."/>
            <person name="Qi Y."/>
            <person name="Fu T."/>
            <person name="Tang G."/>
            <person name="Zhang D."/>
            <person name="Sun W.-H."/>
            <person name="Liu D.-K."/>
            <person name="Li Y."/>
            <person name="Chen G.-Z."/>
            <person name="Liu X.-D."/>
            <person name="Liao X.-Y."/>
            <person name="Jiang Y.-T."/>
            <person name="Yu X."/>
            <person name="Hao Y."/>
            <person name="Huang J."/>
            <person name="Zhao X.-W."/>
            <person name="Ke S."/>
            <person name="Chen Y.-Y."/>
            <person name="Wu W.-L."/>
            <person name="Hsu J.-L."/>
            <person name="Lin Y.-F."/>
            <person name="Huang M.-D."/>
            <person name="Li C.-Y."/>
            <person name="Huang L."/>
            <person name="Wang Z.-W."/>
            <person name="Zhao X."/>
            <person name="Zhong W.-Y."/>
            <person name="Peng D.-H."/>
            <person name="Ahmad S."/>
            <person name="Lan S."/>
            <person name="Zhang J.-S."/>
            <person name="Tsai W.-C."/>
            <person name="Van De Peer Y."/>
            <person name="Liu Z.-J."/>
        </authorList>
    </citation>
    <scope>NUCLEOTIDE SEQUENCE</scope>
    <source>
        <strain evidence="2">CP</strain>
        <tissue evidence="2">Leaves</tissue>
    </source>
</reference>
<dbReference type="InterPro" id="IPR058353">
    <property type="entry name" value="DUF8040"/>
</dbReference>
<accession>A0AAV9DSM3</accession>
<evidence type="ECO:0000313" key="2">
    <source>
        <dbReference type="EMBL" id="KAK1304070.1"/>
    </source>
</evidence>
<name>A0AAV9DSM3_ACOCL</name>
<feature type="domain" description="DUF8040" evidence="1">
    <location>
        <begin position="55"/>
        <end position="147"/>
    </location>
</feature>
<dbReference type="EMBL" id="JAUJYO010000011">
    <property type="protein sequence ID" value="KAK1304070.1"/>
    <property type="molecule type" value="Genomic_DNA"/>
</dbReference>
<reference evidence="2" key="1">
    <citation type="journal article" date="2023" name="Nat. Commun.">
        <title>Diploid and tetraploid genomes of Acorus and the evolution of monocots.</title>
        <authorList>
            <person name="Ma L."/>
            <person name="Liu K.W."/>
            <person name="Li Z."/>
            <person name="Hsiao Y.Y."/>
            <person name="Qi Y."/>
            <person name="Fu T."/>
            <person name="Tang G.D."/>
            <person name="Zhang D."/>
            <person name="Sun W.H."/>
            <person name="Liu D.K."/>
            <person name="Li Y."/>
            <person name="Chen G.Z."/>
            <person name="Liu X.D."/>
            <person name="Liao X.Y."/>
            <person name="Jiang Y.T."/>
            <person name="Yu X."/>
            <person name="Hao Y."/>
            <person name="Huang J."/>
            <person name="Zhao X.W."/>
            <person name="Ke S."/>
            <person name="Chen Y.Y."/>
            <person name="Wu W.L."/>
            <person name="Hsu J.L."/>
            <person name="Lin Y.F."/>
            <person name="Huang M.D."/>
            <person name="Li C.Y."/>
            <person name="Huang L."/>
            <person name="Wang Z.W."/>
            <person name="Zhao X."/>
            <person name="Zhong W.Y."/>
            <person name="Peng D.H."/>
            <person name="Ahmad S."/>
            <person name="Lan S."/>
            <person name="Zhang J.S."/>
            <person name="Tsai W.C."/>
            <person name="Van de Peer Y."/>
            <person name="Liu Z.J."/>
        </authorList>
    </citation>
    <scope>NUCLEOTIDE SEQUENCE</scope>
    <source>
        <strain evidence="2">CP</strain>
    </source>
</reference>
<proteinExistence type="predicted"/>
<evidence type="ECO:0000259" key="1">
    <source>
        <dbReference type="Pfam" id="PF26138"/>
    </source>
</evidence>
<dbReference type="Proteomes" id="UP001180020">
    <property type="component" value="Unassembled WGS sequence"/>
</dbReference>
<dbReference type="AlphaFoldDB" id="A0AAV9DSM3"/>
<evidence type="ECO:0000313" key="3">
    <source>
        <dbReference type="Proteomes" id="UP001180020"/>
    </source>
</evidence>
<dbReference type="PANTHER" id="PTHR22930:SF259">
    <property type="entry name" value="OS08G0106900 PROTEIN"/>
    <property type="match status" value="1"/>
</dbReference>
<organism evidence="2 3">
    <name type="scientific">Acorus calamus</name>
    <name type="common">Sweet flag</name>
    <dbReference type="NCBI Taxonomy" id="4465"/>
    <lineage>
        <taxon>Eukaryota</taxon>
        <taxon>Viridiplantae</taxon>
        <taxon>Streptophyta</taxon>
        <taxon>Embryophyta</taxon>
        <taxon>Tracheophyta</taxon>
        <taxon>Spermatophyta</taxon>
        <taxon>Magnoliopsida</taxon>
        <taxon>Liliopsida</taxon>
        <taxon>Acoraceae</taxon>
        <taxon>Acorus</taxon>
    </lineage>
</organism>